<evidence type="ECO:0000256" key="6">
    <source>
        <dbReference type="ARBA" id="ARBA00023163"/>
    </source>
</evidence>
<dbReference type="InterPro" id="IPR013087">
    <property type="entry name" value="Znf_C2H2_type"/>
</dbReference>
<feature type="domain" description="C2H2-type" evidence="10">
    <location>
        <begin position="254"/>
        <end position="277"/>
    </location>
</feature>
<proteinExistence type="predicted"/>
<comment type="caution">
    <text evidence="11">The sequence shown here is derived from an EMBL/GenBank/DDBJ whole genome shotgun (WGS) entry which is preliminary data.</text>
</comment>
<dbReference type="AlphaFoldDB" id="A0AAD1U4S1"/>
<evidence type="ECO:0000313" key="11">
    <source>
        <dbReference type="EMBL" id="CAI2360487.1"/>
    </source>
</evidence>
<evidence type="ECO:0000256" key="2">
    <source>
        <dbReference type="ARBA" id="ARBA00022737"/>
    </source>
</evidence>
<organism evidence="11 12">
    <name type="scientific">Euplotes crassus</name>
    <dbReference type="NCBI Taxonomy" id="5936"/>
    <lineage>
        <taxon>Eukaryota</taxon>
        <taxon>Sar</taxon>
        <taxon>Alveolata</taxon>
        <taxon>Ciliophora</taxon>
        <taxon>Intramacronucleata</taxon>
        <taxon>Spirotrichea</taxon>
        <taxon>Hypotrichia</taxon>
        <taxon>Euplotida</taxon>
        <taxon>Euplotidae</taxon>
        <taxon>Moneuplotes</taxon>
    </lineage>
</organism>
<dbReference type="PANTHER" id="PTHR23235">
    <property type="entry name" value="KRUEPPEL-LIKE TRANSCRIPTION FACTOR"/>
    <property type="match status" value="1"/>
</dbReference>
<dbReference type="SMART" id="SM00355">
    <property type="entry name" value="ZnF_C2H2"/>
    <property type="match status" value="3"/>
</dbReference>
<keyword evidence="12" id="KW-1185">Reference proteome</keyword>
<feature type="domain" description="C2H2-type" evidence="10">
    <location>
        <begin position="194"/>
        <end position="223"/>
    </location>
</feature>
<dbReference type="SUPFAM" id="SSF57667">
    <property type="entry name" value="beta-beta-alpha zinc fingers"/>
    <property type="match status" value="2"/>
</dbReference>
<keyword evidence="6" id="KW-0804">Transcription</keyword>
<feature type="region of interest" description="Disordered" evidence="9">
    <location>
        <begin position="103"/>
        <end position="127"/>
    </location>
</feature>
<dbReference type="GO" id="GO:0008270">
    <property type="term" value="F:zinc ion binding"/>
    <property type="evidence" value="ECO:0007669"/>
    <property type="project" value="UniProtKB-KW"/>
</dbReference>
<evidence type="ECO:0000313" key="12">
    <source>
        <dbReference type="Proteomes" id="UP001295684"/>
    </source>
</evidence>
<keyword evidence="7" id="KW-0539">Nucleus</keyword>
<feature type="compositionally biased region" description="Polar residues" evidence="9">
    <location>
        <begin position="112"/>
        <end position="121"/>
    </location>
</feature>
<evidence type="ECO:0000256" key="1">
    <source>
        <dbReference type="ARBA" id="ARBA00022723"/>
    </source>
</evidence>
<evidence type="ECO:0000259" key="10">
    <source>
        <dbReference type="PROSITE" id="PS50157"/>
    </source>
</evidence>
<keyword evidence="4" id="KW-0862">Zinc</keyword>
<keyword evidence="2" id="KW-0677">Repeat</keyword>
<keyword evidence="3 8" id="KW-0863">Zinc-finger</keyword>
<protein>
    <recommendedName>
        <fullName evidence="10">C2H2-type domain-containing protein</fullName>
    </recommendedName>
</protein>
<keyword evidence="1" id="KW-0479">Metal-binding</keyword>
<keyword evidence="5" id="KW-0805">Transcription regulation</keyword>
<dbReference type="EMBL" id="CAMPGE010001685">
    <property type="protein sequence ID" value="CAI2360487.1"/>
    <property type="molecule type" value="Genomic_DNA"/>
</dbReference>
<evidence type="ECO:0000256" key="8">
    <source>
        <dbReference type="PROSITE-ProRule" id="PRU00042"/>
    </source>
</evidence>
<dbReference type="InterPro" id="IPR036236">
    <property type="entry name" value="Znf_C2H2_sf"/>
</dbReference>
<reference evidence="11" key="1">
    <citation type="submission" date="2023-07" db="EMBL/GenBank/DDBJ databases">
        <authorList>
            <consortium name="AG Swart"/>
            <person name="Singh M."/>
            <person name="Singh A."/>
            <person name="Seah K."/>
            <person name="Emmerich C."/>
        </authorList>
    </citation>
    <scope>NUCLEOTIDE SEQUENCE</scope>
    <source>
        <strain evidence="11">DP1</strain>
    </source>
</reference>
<dbReference type="Proteomes" id="UP001295684">
    <property type="component" value="Unassembled WGS sequence"/>
</dbReference>
<feature type="domain" description="C2H2-type" evidence="10">
    <location>
        <begin position="224"/>
        <end position="251"/>
    </location>
</feature>
<evidence type="ECO:0000256" key="3">
    <source>
        <dbReference type="ARBA" id="ARBA00022771"/>
    </source>
</evidence>
<evidence type="ECO:0000256" key="4">
    <source>
        <dbReference type="ARBA" id="ARBA00022833"/>
    </source>
</evidence>
<sequence length="282" mass="32670">MEPSRLIVISSANSGYRNMMVKTQEMMANLMGLPILNDLRLEPPRSMNELVLSHHESLAHAPPLTYISQELPKMSFNEFCSCMPTGLLIKTCGDEKHEITSNYSEEIKESPKGTQSKQSKSPVKEQIKVTGGTLKRRNNKFRDVREMKDDSLTNQDLMEEKKFLMKQYGIDSNLNYFNISYVSSEKFDKKKRIFSCNFEGCGRTFCKTWNLFDHLRIHTKEKPFKCKVCGRGFAQNGNLTKHEKVHLNADRRKYKCNICPKAYTEKYNLKIHKQKIHGIQAN</sequence>
<evidence type="ECO:0000256" key="7">
    <source>
        <dbReference type="ARBA" id="ARBA00023242"/>
    </source>
</evidence>
<dbReference type="PROSITE" id="PS00028">
    <property type="entry name" value="ZINC_FINGER_C2H2_1"/>
    <property type="match status" value="3"/>
</dbReference>
<accession>A0AAD1U4S1</accession>
<dbReference type="Pfam" id="PF00096">
    <property type="entry name" value="zf-C2H2"/>
    <property type="match status" value="3"/>
</dbReference>
<evidence type="ECO:0000256" key="5">
    <source>
        <dbReference type="ARBA" id="ARBA00023015"/>
    </source>
</evidence>
<dbReference type="GO" id="GO:0000981">
    <property type="term" value="F:DNA-binding transcription factor activity, RNA polymerase II-specific"/>
    <property type="evidence" value="ECO:0007669"/>
    <property type="project" value="TreeGrafter"/>
</dbReference>
<gene>
    <name evidence="11" type="ORF">ECRASSUSDP1_LOCUS1791</name>
</gene>
<dbReference type="GO" id="GO:0000978">
    <property type="term" value="F:RNA polymerase II cis-regulatory region sequence-specific DNA binding"/>
    <property type="evidence" value="ECO:0007669"/>
    <property type="project" value="TreeGrafter"/>
</dbReference>
<dbReference type="FunFam" id="3.30.160.60:FF:000621">
    <property type="entry name" value="FLT3-interacting zinc finger 1"/>
    <property type="match status" value="1"/>
</dbReference>
<dbReference type="PANTHER" id="PTHR23235:SF142">
    <property type="entry name" value="ZINC FINGER PROTEIN 384"/>
    <property type="match status" value="1"/>
</dbReference>
<dbReference type="PROSITE" id="PS50157">
    <property type="entry name" value="ZINC_FINGER_C2H2_2"/>
    <property type="match status" value="3"/>
</dbReference>
<dbReference type="Gene3D" id="3.30.160.60">
    <property type="entry name" value="Classic Zinc Finger"/>
    <property type="match status" value="3"/>
</dbReference>
<evidence type="ECO:0000256" key="9">
    <source>
        <dbReference type="SAM" id="MobiDB-lite"/>
    </source>
</evidence>
<name>A0AAD1U4S1_EUPCR</name>